<gene>
    <name evidence="2" type="ORF">SALB_00953</name>
</gene>
<dbReference type="PANTHER" id="PTHR22572">
    <property type="entry name" value="SUGAR-1-PHOSPHATE GUANYL TRANSFERASE"/>
    <property type="match status" value="1"/>
</dbReference>
<evidence type="ECO:0000313" key="2">
    <source>
        <dbReference type="EMBL" id="GCB88283.1"/>
    </source>
</evidence>
<dbReference type="GO" id="GO:0016740">
    <property type="term" value="F:transferase activity"/>
    <property type="evidence" value="ECO:0007669"/>
    <property type="project" value="UniProtKB-KW"/>
</dbReference>
<dbReference type="Gene3D" id="3.90.550.10">
    <property type="entry name" value="Spore Coat Polysaccharide Biosynthesis Protein SpsA, Chain A"/>
    <property type="match status" value="1"/>
</dbReference>
<reference evidence="2 3" key="1">
    <citation type="journal article" date="2019" name="Microbiol. Resour. Announc.">
        <title>Draft Genome Sequence of the Most Traditional epsilon-Poly-l-Lysine Producer, Streptomyces albulus NBRC14147.</title>
        <authorList>
            <person name="Yamanaka K."/>
            <person name="Hamano Y."/>
        </authorList>
    </citation>
    <scope>NUCLEOTIDE SEQUENCE [LARGE SCALE GENOMIC DNA]</scope>
    <source>
        <strain evidence="2 3">NBRC 14147</strain>
    </source>
</reference>
<proteinExistence type="predicted"/>
<organism evidence="2 3">
    <name type="scientific">Streptomyces noursei</name>
    <name type="common">Streptomyces albulus</name>
    <dbReference type="NCBI Taxonomy" id="1971"/>
    <lineage>
        <taxon>Bacteria</taxon>
        <taxon>Bacillati</taxon>
        <taxon>Actinomycetota</taxon>
        <taxon>Actinomycetes</taxon>
        <taxon>Kitasatosporales</taxon>
        <taxon>Streptomycetaceae</taxon>
        <taxon>Streptomyces</taxon>
    </lineage>
</organism>
<dbReference type="InterPro" id="IPR029044">
    <property type="entry name" value="Nucleotide-diphossugar_trans"/>
</dbReference>
<dbReference type="Pfam" id="PF00483">
    <property type="entry name" value="NTP_transferase"/>
    <property type="match status" value="1"/>
</dbReference>
<dbReference type="InterPro" id="IPR005835">
    <property type="entry name" value="NTP_transferase_dom"/>
</dbReference>
<evidence type="ECO:0000259" key="1">
    <source>
        <dbReference type="Pfam" id="PF00483"/>
    </source>
</evidence>
<dbReference type="InterPro" id="IPR050486">
    <property type="entry name" value="Mannose-1P_guanyltransferase"/>
</dbReference>
<dbReference type="CDD" id="cd04181">
    <property type="entry name" value="NTP_transferase"/>
    <property type="match status" value="1"/>
</dbReference>
<comment type="caution">
    <text evidence="2">The sequence shown here is derived from an EMBL/GenBank/DDBJ whole genome shotgun (WGS) entry which is preliminary data.</text>
</comment>
<keyword evidence="2" id="KW-0808">Transferase</keyword>
<name>A0A401QSK9_STRNR</name>
<protein>
    <submittedName>
        <fullName evidence="2">Guanyltransferase</fullName>
    </submittedName>
</protein>
<evidence type="ECO:0000313" key="3">
    <source>
        <dbReference type="Proteomes" id="UP000288351"/>
    </source>
</evidence>
<dbReference type="AlphaFoldDB" id="A0A401QSK9"/>
<dbReference type="Proteomes" id="UP000288351">
    <property type="component" value="Unassembled WGS sequence"/>
</dbReference>
<sequence length="249" mass="26991">MSRLTDGAGGGGTGLGAVRQAVVLAGGFGSRLRPLTRTRPKTMVEVHGIPILRHQLDWLAESGVEQVVVSAGHLAPVIGDYLAAHQLPLRADVAAEERPLGRGGGLKFACAALAWPDEPWLALYGDIWTRFSLAGMFAHHRRHAALATVALPRPWLPRGSVDCDERGRVTSLVSHAPPPLRVNGGVYIFEPRVAELLPDEGDHEQGTLPRLIQERQLIGYLVDGPWRAINTPRDLDDIERELASSTDDV</sequence>
<dbReference type="RefSeq" id="WP_020929554.1">
    <property type="nucleotide sequence ID" value="NZ_BHXC01000006.1"/>
</dbReference>
<dbReference type="EMBL" id="BHXC01000006">
    <property type="protein sequence ID" value="GCB88283.1"/>
    <property type="molecule type" value="Genomic_DNA"/>
</dbReference>
<dbReference type="SUPFAM" id="SSF53448">
    <property type="entry name" value="Nucleotide-diphospho-sugar transferases"/>
    <property type="match status" value="1"/>
</dbReference>
<accession>A0A401QSK9</accession>
<feature type="domain" description="Nucleotidyl transferase" evidence="1">
    <location>
        <begin position="21"/>
        <end position="242"/>
    </location>
</feature>